<dbReference type="InterPro" id="IPR009057">
    <property type="entry name" value="Homeodomain-like_sf"/>
</dbReference>
<dbReference type="GO" id="GO:0042795">
    <property type="term" value="P:snRNA transcription by RNA polymerase II"/>
    <property type="evidence" value="ECO:0007669"/>
    <property type="project" value="TreeGrafter"/>
</dbReference>
<dbReference type="InterPro" id="IPR001005">
    <property type="entry name" value="SANT/Myb"/>
</dbReference>
<evidence type="ECO:0000256" key="4">
    <source>
        <dbReference type="ARBA" id="ARBA00023163"/>
    </source>
</evidence>
<comment type="caution">
    <text evidence="9">The sequence shown here is derived from an EMBL/GenBank/DDBJ whole genome shotgun (WGS) entry which is preliminary data.</text>
</comment>
<feature type="compositionally biased region" description="Polar residues" evidence="6">
    <location>
        <begin position="156"/>
        <end position="172"/>
    </location>
</feature>
<feature type="domain" description="HTH myb-type" evidence="8">
    <location>
        <begin position="112"/>
        <end position="160"/>
    </location>
</feature>
<organism evidence="9 10">
    <name type="scientific">Pythium oligandrum</name>
    <name type="common">Mycoparasitic fungus</name>
    <dbReference type="NCBI Taxonomy" id="41045"/>
    <lineage>
        <taxon>Eukaryota</taxon>
        <taxon>Sar</taxon>
        <taxon>Stramenopiles</taxon>
        <taxon>Oomycota</taxon>
        <taxon>Peronosporomycetes</taxon>
        <taxon>Pythiales</taxon>
        <taxon>Pythiaceae</taxon>
        <taxon>Pythium</taxon>
    </lineage>
</organism>
<reference evidence="9" key="1">
    <citation type="submission" date="2019-03" db="EMBL/GenBank/DDBJ databases">
        <title>Long read genome sequence of the mycoparasitic Pythium oligandrum ATCC 38472 isolated from sugarbeet rhizosphere.</title>
        <authorList>
            <person name="Gaulin E."/>
        </authorList>
    </citation>
    <scope>NUCLEOTIDE SEQUENCE</scope>
    <source>
        <strain evidence="9">ATCC 38472_TT</strain>
    </source>
</reference>
<dbReference type="PROSITE" id="PS51294">
    <property type="entry name" value="HTH_MYB"/>
    <property type="match status" value="4"/>
</dbReference>
<dbReference type="PROSITE" id="PS50090">
    <property type="entry name" value="MYB_LIKE"/>
    <property type="match status" value="4"/>
</dbReference>
<dbReference type="FunFam" id="1.10.10.60:FF:000010">
    <property type="entry name" value="Transcriptional activator Myb isoform A"/>
    <property type="match status" value="2"/>
</dbReference>
<evidence type="ECO:0000256" key="1">
    <source>
        <dbReference type="ARBA" id="ARBA00022737"/>
    </source>
</evidence>
<dbReference type="EMBL" id="SPLM01000003">
    <property type="protein sequence ID" value="TMW67971.1"/>
    <property type="molecule type" value="Genomic_DNA"/>
</dbReference>
<dbReference type="CDD" id="cd00167">
    <property type="entry name" value="SANT"/>
    <property type="match status" value="4"/>
</dbReference>
<dbReference type="GO" id="GO:0019185">
    <property type="term" value="C:snRNA-activating protein complex"/>
    <property type="evidence" value="ECO:0007669"/>
    <property type="project" value="TreeGrafter"/>
</dbReference>
<keyword evidence="10" id="KW-1185">Reference proteome</keyword>
<keyword evidence="5" id="KW-0539">Nucleus</keyword>
<dbReference type="GO" id="GO:0000978">
    <property type="term" value="F:RNA polymerase II cis-regulatory region sequence-specific DNA binding"/>
    <property type="evidence" value="ECO:0007669"/>
    <property type="project" value="TreeGrafter"/>
</dbReference>
<evidence type="ECO:0000256" key="6">
    <source>
        <dbReference type="SAM" id="MobiDB-lite"/>
    </source>
</evidence>
<dbReference type="AlphaFoldDB" id="A0A8K1CQI5"/>
<dbReference type="GO" id="GO:0042796">
    <property type="term" value="P:snRNA transcription by RNA polymerase III"/>
    <property type="evidence" value="ECO:0007669"/>
    <property type="project" value="TreeGrafter"/>
</dbReference>
<dbReference type="SMART" id="SM00717">
    <property type="entry name" value="SANT"/>
    <property type="match status" value="4"/>
</dbReference>
<evidence type="ECO:0000259" key="7">
    <source>
        <dbReference type="PROSITE" id="PS50090"/>
    </source>
</evidence>
<evidence type="ECO:0000313" key="10">
    <source>
        <dbReference type="Proteomes" id="UP000794436"/>
    </source>
</evidence>
<keyword evidence="4" id="KW-0804">Transcription</keyword>
<name>A0A8K1CQI5_PYTOL</name>
<dbReference type="InterPro" id="IPR017930">
    <property type="entry name" value="Myb_dom"/>
</dbReference>
<dbReference type="GO" id="GO:0001006">
    <property type="term" value="F:RNA polymerase III type 3 promoter sequence-specific DNA binding"/>
    <property type="evidence" value="ECO:0007669"/>
    <property type="project" value="TreeGrafter"/>
</dbReference>
<evidence type="ECO:0000313" key="9">
    <source>
        <dbReference type="EMBL" id="TMW67971.1"/>
    </source>
</evidence>
<evidence type="ECO:0000259" key="8">
    <source>
        <dbReference type="PROSITE" id="PS51294"/>
    </source>
</evidence>
<dbReference type="InterPro" id="IPR051575">
    <property type="entry name" value="Myb-like_DNA-bd"/>
</dbReference>
<feature type="domain" description="HTH myb-type" evidence="8">
    <location>
        <begin position="224"/>
        <end position="278"/>
    </location>
</feature>
<feature type="domain" description="Myb-like" evidence="7">
    <location>
        <begin position="224"/>
        <end position="274"/>
    </location>
</feature>
<sequence>MEPRSTKRQRMDDLIEKSMALARHQYVGGGAGGVSVMAASRNTHTNEELRGGMATMPARKGTWTKEEDARLRALVGRYGRNWAVIAQSLPNRDRKRCRERYINHLDPELAWRQWTTEEDKTLEQLYGKLGSQWSRIAKQLTGRSPDDVKNRCFQLRPQQQPQDEGAESTTQRRSSHAWTHAEAEKLRAVVGAHGAKDWFFIASQLPGRTDLQCRQHWFRVLQPSITKGRGSWTPEEDKILCERVKTIGTKWTEIAQDLPGRLGKQCRDRYMNHIDPSIRKVPSRSCMPVIRMY</sequence>
<dbReference type="Pfam" id="PF00249">
    <property type="entry name" value="Myb_DNA-binding"/>
    <property type="match status" value="4"/>
</dbReference>
<dbReference type="PANTHER" id="PTHR46621">
    <property type="entry name" value="SNRNA-ACTIVATING PROTEIN COMPLEX SUBUNIT 4"/>
    <property type="match status" value="1"/>
</dbReference>
<dbReference type="Proteomes" id="UP000794436">
    <property type="component" value="Unassembled WGS sequence"/>
</dbReference>
<proteinExistence type="predicted"/>
<evidence type="ECO:0000256" key="5">
    <source>
        <dbReference type="ARBA" id="ARBA00023242"/>
    </source>
</evidence>
<dbReference type="PANTHER" id="PTHR46621:SF1">
    <property type="entry name" value="SNRNA-ACTIVATING PROTEIN COMPLEX SUBUNIT 4"/>
    <property type="match status" value="1"/>
</dbReference>
<feature type="region of interest" description="Disordered" evidence="6">
    <location>
        <begin position="155"/>
        <end position="178"/>
    </location>
</feature>
<feature type="domain" description="Myb-like" evidence="7">
    <location>
        <begin position="170"/>
        <end position="221"/>
    </location>
</feature>
<accession>A0A8K1CQI5</accession>
<feature type="domain" description="HTH myb-type" evidence="8">
    <location>
        <begin position="55"/>
        <end position="109"/>
    </location>
</feature>
<dbReference type="Gene3D" id="1.10.10.60">
    <property type="entry name" value="Homeodomain-like"/>
    <property type="match status" value="4"/>
</dbReference>
<dbReference type="SUPFAM" id="SSF46689">
    <property type="entry name" value="Homeodomain-like"/>
    <property type="match status" value="3"/>
</dbReference>
<dbReference type="OrthoDB" id="2143914at2759"/>
<keyword evidence="3" id="KW-0238">DNA-binding</keyword>
<feature type="domain" description="Myb-like" evidence="7">
    <location>
        <begin position="106"/>
        <end position="151"/>
    </location>
</feature>
<evidence type="ECO:0000256" key="2">
    <source>
        <dbReference type="ARBA" id="ARBA00023015"/>
    </source>
</evidence>
<keyword evidence="1" id="KW-0677">Repeat</keyword>
<protein>
    <submittedName>
        <fullName evidence="9">Uncharacterized protein</fullName>
    </submittedName>
</protein>
<gene>
    <name evidence="9" type="ORF">Poli38472_007643</name>
</gene>
<evidence type="ECO:0000256" key="3">
    <source>
        <dbReference type="ARBA" id="ARBA00023125"/>
    </source>
</evidence>
<feature type="domain" description="HTH myb-type" evidence="8">
    <location>
        <begin position="170"/>
        <end position="223"/>
    </location>
</feature>
<feature type="domain" description="Myb-like" evidence="7">
    <location>
        <begin position="55"/>
        <end position="105"/>
    </location>
</feature>
<keyword evidence="2" id="KW-0805">Transcription regulation</keyword>